<organism evidence="1 2">
    <name type="scientific">Psychrobacter pasteurii</name>
    <dbReference type="NCBI Taxonomy" id="1945520"/>
    <lineage>
        <taxon>Bacteria</taxon>
        <taxon>Pseudomonadati</taxon>
        <taxon>Pseudomonadota</taxon>
        <taxon>Gammaproteobacteria</taxon>
        <taxon>Moraxellales</taxon>
        <taxon>Moraxellaceae</taxon>
        <taxon>Psychrobacter</taxon>
    </lineage>
</organism>
<dbReference type="Gene3D" id="3.40.30.10">
    <property type="entry name" value="Glutaredoxin"/>
    <property type="match status" value="1"/>
</dbReference>
<reference evidence="2" key="1">
    <citation type="submission" date="2017-02" db="EMBL/GenBank/DDBJ databases">
        <authorList>
            <person name="Mornico D."/>
        </authorList>
    </citation>
    <scope>NUCLEOTIDE SEQUENCE [LARGE SCALE GENOMIC DNA]</scope>
</reference>
<sequence length="101" mass="11194">MTDIATTRQLIMDQAQLDLRPDNAESTWFLLGTLGCHLCDEAENTLRLFSGVVPITLQKVDIADFDEALMNQFATIIPVVLTPTQQLNYPFSVADLMAHGV</sequence>
<protein>
    <recommendedName>
        <fullName evidence="3">Glutaredoxin-like domain (DUF836)</fullName>
    </recommendedName>
</protein>
<dbReference type="Pfam" id="PF05768">
    <property type="entry name" value="Glrx-like"/>
    <property type="match status" value="1"/>
</dbReference>
<dbReference type="InterPro" id="IPR036249">
    <property type="entry name" value="Thioredoxin-like_sf"/>
</dbReference>
<keyword evidence="2" id="KW-1185">Reference proteome</keyword>
<accession>A0A1R4EDB8</accession>
<evidence type="ECO:0000313" key="2">
    <source>
        <dbReference type="Proteomes" id="UP000188169"/>
    </source>
</evidence>
<dbReference type="Proteomes" id="UP000188169">
    <property type="component" value="Unassembled WGS sequence"/>
</dbReference>
<dbReference type="RefSeq" id="WP_077447899.1">
    <property type="nucleotide sequence ID" value="NZ_FUGD01000049.1"/>
</dbReference>
<dbReference type="InterPro" id="IPR008554">
    <property type="entry name" value="Glutaredoxin-like"/>
</dbReference>
<dbReference type="SUPFAM" id="SSF52833">
    <property type="entry name" value="Thioredoxin-like"/>
    <property type="match status" value="1"/>
</dbReference>
<evidence type="ECO:0000313" key="1">
    <source>
        <dbReference type="EMBL" id="SJM36496.1"/>
    </source>
</evidence>
<proteinExistence type="predicted"/>
<dbReference type="EMBL" id="FUGD01000049">
    <property type="protein sequence ID" value="SJM36496.1"/>
    <property type="molecule type" value="Genomic_DNA"/>
</dbReference>
<name>A0A1R4EDB8_9GAMM</name>
<gene>
    <name evidence="1" type="ORF">A1019T_00457</name>
</gene>
<dbReference type="STRING" id="1945520.A1019T_00457"/>
<evidence type="ECO:0008006" key="3">
    <source>
        <dbReference type="Google" id="ProtNLM"/>
    </source>
</evidence>
<dbReference type="AlphaFoldDB" id="A0A1R4EDB8"/>